<dbReference type="InterPro" id="IPR033985">
    <property type="entry name" value="SusD-like_N"/>
</dbReference>
<sequence length="559" mass="62954">MKNISFFLTIFLALSALSCKNGYLDEVPLDRFSPENLLVNESGFDAVLTALYESVRSEHHLSGNFDYMNLGTDVVRWGRADSRGFADYTLINSYAEPSRLYWNWAYEKVLPRANLILDNIDNMDIDISEESRNNIKGQALFFRGYVYNILANLFGGVPIVETLYSEPRFDFERESRENVLLFAMSDLEAASRLLAIDIAEDGRVPRAAAFHLLSEVYITLAMLSGDDSYYDKSIGAADKVIGKEAGDYEIATQRFGPASSSPGDVFSDVFAYGQINRSEGNKEVIWAYQIELYILGNSGSQLPRLWAPQYDVIRTPNGIKNNSVDSLPRGIGVNSPTNYAKYYIWDDPNDIRNSKHNIRRTFYYNNPADPEYFQKPIRTAYGSDGNLYVTREDGTLTTQRLDTLFGYYPWFRKIDGHPSADQPSSGNTAKDMSRMRVSETYLLRAEAYFRKGDLDKAAADINVVRGRAKASLIGASDVTEDYILDERARELLVEEPRMRTLIRMGRLVDRVRKYNSEPAGTGGRSAGSTIQEHNALWPIPQAVIDANSGAVLEQNPGYN</sequence>
<dbReference type="InterPro" id="IPR011990">
    <property type="entry name" value="TPR-like_helical_dom_sf"/>
</dbReference>
<evidence type="ECO:0000256" key="5">
    <source>
        <dbReference type="ARBA" id="ARBA00023237"/>
    </source>
</evidence>
<name>A0A1I1H016_9SPHI</name>
<evidence type="ECO:0000313" key="8">
    <source>
        <dbReference type="EMBL" id="SFC16882.1"/>
    </source>
</evidence>
<evidence type="ECO:0000256" key="4">
    <source>
        <dbReference type="ARBA" id="ARBA00023136"/>
    </source>
</evidence>
<organism evidence="8 9">
    <name type="scientific">Parapedobacter composti</name>
    <dbReference type="NCBI Taxonomy" id="623281"/>
    <lineage>
        <taxon>Bacteria</taxon>
        <taxon>Pseudomonadati</taxon>
        <taxon>Bacteroidota</taxon>
        <taxon>Sphingobacteriia</taxon>
        <taxon>Sphingobacteriales</taxon>
        <taxon>Sphingobacteriaceae</taxon>
        <taxon>Parapedobacter</taxon>
    </lineage>
</organism>
<dbReference type="Pfam" id="PF07980">
    <property type="entry name" value="SusD_RagB"/>
    <property type="match status" value="1"/>
</dbReference>
<dbReference type="EMBL" id="FOLL01000005">
    <property type="protein sequence ID" value="SFC16882.1"/>
    <property type="molecule type" value="Genomic_DNA"/>
</dbReference>
<evidence type="ECO:0000259" key="6">
    <source>
        <dbReference type="Pfam" id="PF07980"/>
    </source>
</evidence>
<dbReference type="Pfam" id="PF14322">
    <property type="entry name" value="SusD-like_3"/>
    <property type="match status" value="1"/>
</dbReference>
<dbReference type="OrthoDB" id="5694214at2"/>
<keyword evidence="5" id="KW-0998">Cell outer membrane</keyword>
<keyword evidence="9" id="KW-1185">Reference proteome</keyword>
<evidence type="ECO:0000313" key="9">
    <source>
        <dbReference type="Proteomes" id="UP000199577"/>
    </source>
</evidence>
<protein>
    <submittedName>
        <fullName evidence="8">Starch-binding associating with outer membrane</fullName>
    </submittedName>
</protein>
<evidence type="ECO:0000259" key="7">
    <source>
        <dbReference type="Pfam" id="PF14322"/>
    </source>
</evidence>
<dbReference type="SUPFAM" id="SSF48452">
    <property type="entry name" value="TPR-like"/>
    <property type="match status" value="1"/>
</dbReference>
<feature type="domain" description="SusD-like N-terminal" evidence="7">
    <location>
        <begin position="23"/>
        <end position="217"/>
    </location>
</feature>
<dbReference type="RefSeq" id="WP_090973007.1">
    <property type="nucleotide sequence ID" value="NZ_FOLL01000005.1"/>
</dbReference>
<keyword evidence="3" id="KW-0732">Signal</keyword>
<evidence type="ECO:0000256" key="1">
    <source>
        <dbReference type="ARBA" id="ARBA00004442"/>
    </source>
</evidence>
<reference evidence="8 9" key="1">
    <citation type="submission" date="2016-10" db="EMBL/GenBank/DDBJ databases">
        <authorList>
            <person name="de Groot N.N."/>
        </authorList>
    </citation>
    <scope>NUCLEOTIDE SEQUENCE [LARGE SCALE GENOMIC DNA]</scope>
    <source>
        <strain evidence="8 9">DSM 22900</strain>
    </source>
</reference>
<accession>A0A1I1H016</accession>
<dbReference type="AlphaFoldDB" id="A0A1I1H016"/>
<dbReference type="PROSITE" id="PS51257">
    <property type="entry name" value="PROKAR_LIPOPROTEIN"/>
    <property type="match status" value="1"/>
</dbReference>
<comment type="subcellular location">
    <subcellularLocation>
        <location evidence="1">Cell outer membrane</location>
    </subcellularLocation>
</comment>
<proteinExistence type="inferred from homology"/>
<dbReference type="Proteomes" id="UP000199577">
    <property type="component" value="Unassembled WGS sequence"/>
</dbReference>
<evidence type="ECO:0000256" key="3">
    <source>
        <dbReference type="ARBA" id="ARBA00022729"/>
    </source>
</evidence>
<dbReference type="InterPro" id="IPR012944">
    <property type="entry name" value="SusD_RagB_dom"/>
</dbReference>
<dbReference type="STRING" id="623281.SAMN05421747_105163"/>
<comment type="similarity">
    <text evidence="2">Belongs to the SusD family.</text>
</comment>
<gene>
    <name evidence="8" type="ORF">SAMN05421747_105163</name>
</gene>
<feature type="domain" description="RagB/SusD" evidence="6">
    <location>
        <begin position="348"/>
        <end position="558"/>
    </location>
</feature>
<dbReference type="GO" id="GO:0009279">
    <property type="term" value="C:cell outer membrane"/>
    <property type="evidence" value="ECO:0007669"/>
    <property type="project" value="UniProtKB-SubCell"/>
</dbReference>
<dbReference type="Gene3D" id="1.25.40.390">
    <property type="match status" value="1"/>
</dbReference>
<keyword evidence="4" id="KW-0472">Membrane</keyword>
<evidence type="ECO:0000256" key="2">
    <source>
        <dbReference type="ARBA" id="ARBA00006275"/>
    </source>
</evidence>